<comment type="caution">
    <text evidence="3">The sequence shown here is derived from an EMBL/GenBank/DDBJ whole genome shotgun (WGS) entry which is preliminary data.</text>
</comment>
<keyword evidence="2" id="KW-0472">Membrane</keyword>
<evidence type="ECO:0000256" key="2">
    <source>
        <dbReference type="SAM" id="Phobius"/>
    </source>
</evidence>
<keyword evidence="2" id="KW-0812">Transmembrane</keyword>
<name>A0A0W0EUE4_MONRR</name>
<sequence length="223" mass="23624">MTLQPVDLYSADVSTDGNWPKRDGGSRFATCSPSANLKIEFTFKGTYAEAQGKLNIKPGKRPGPNSNIFSVDGFIKQFSVQPTPYTNGTFKLSSSNPLPSGQHTLSISCTADLNEIELDSINYIPADTGSSAGLSKGAIAGVVVGVVCFVVLLVGSVGFWLRKRRKNKAPVEEEGHTTVPFQPPLDIIEGSGAPPPMASQKGSVTQVQPTFEPSPPPYPGPSE</sequence>
<organism evidence="3 4">
    <name type="scientific">Moniliophthora roreri</name>
    <name type="common">Frosty pod rot fungus</name>
    <name type="synonym">Monilia roreri</name>
    <dbReference type="NCBI Taxonomy" id="221103"/>
    <lineage>
        <taxon>Eukaryota</taxon>
        <taxon>Fungi</taxon>
        <taxon>Dikarya</taxon>
        <taxon>Basidiomycota</taxon>
        <taxon>Agaricomycotina</taxon>
        <taxon>Agaricomycetes</taxon>
        <taxon>Agaricomycetidae</taxon>
        <taxon>Agaricales</taxon>
        <taxon>Marasmiineae</taxon>
        <taxon>Marasmiaceae</taxon>
        <taxon>Moniliophthora</taxon>
    </lineage>
</organism>
<gene>
    <name evidence="3" type="ORF">WG66_19795</name>
</gene>
<evidence type="ECO:0000256" key="1">
    <source>
        <dbReference type="SAM" id="MobiDB-lite"/>
    </source>
</evidence>
<evidence type="ECO:0000313" key="3">
    <source>
        <dbReference type="EMBL" id="KTB27627.1"/>
    </source>
</evidence>
<keyword evidence="2" id="KW-1133">Transmembrane helix</keyword>
<dbReference type="Gene3D" id="2.60.120.260">
    <property type="entry name" value="Galactose-binding domain-like"/>
    <property type="match status" value="1"/>
</dbReference>
<feature type="region of interest" description="Disordered" evidence="1">
    <location>
        <begin position="165"/>
        <end position="223"/>
    </location>
</feature>
<accession>A0A0W0EUE4</accession>
<dbReference type="Proteomes" id="UP000054988">
    <property type="component" value="Unassembled WGS sequence"/>
</dbReference>
<feature type="transmembrane region" description="Helical" evidence="2">
    <location>
        <begin position="138"/>
        <end position="161"/>
    </location>
</feature>
<evidence type="ECO:0000313" key="4">
    <source>
        <dbReference type="Proteomes" id="UP000054988"/>
    </source>
</evidence>
<protein>
    <submittedName>
        <fullName evidence="3">Uncharacterized protein</fullName>
    </submittedName>
</protein>
<feature type="compositionally biased region" description="Pro residues" evidence="1">
    <location>
        <begin position="212"/>
        <end position="223"/>
    </location>
</feature>
<reference evidence="3 4" key="1">
    <citation type="submission" date="2015-12" db="EMBL/GenBank/DDBJ databases">
        <title>Draft genome sequence of Moniliophthora roreri, the causal agent of frosty pod rot of cacao.</title>
        <authorList>
            <person name="Aime M.C."/>
            <person name="Diaz-Valderrama J.R."/>
            <person name="Kijpornyongpan T."/>
            <person name="Phillips-Mora W."/>
        </authorList>
    </citation>
    <scope>NUCLEOTIDE SEQUENCE [LARGE SCALE GENOMIC DNA]</scope>
    <source>
        <strain evidence="3 4">MCA 2952</strain>
    </source>
</reference>
<dbReference type="EMBL" id="LATX01002528">
    <property type="protein sequence ID" value="KTB27627.1"/>
    <property type="molecule type" value="Genomic_DNA"/>
</dbReference>
<proteinExistence type="predicted"/>
<dbReference type="AlphaFoldDB" id="A0A0W0EUE4"/>